<protein>
    <recommendedName>
        <fullName evidence="4">Cupin domain-containing protein</fullName>
    </recommendedName>
</protein>
<dbReference type="EMBL" id="JANUGW010000001">
    <property type="protein sequence ID" value="MCS0580152.1"/>
    <property type="molecule type" value="Genomic_DNA"/>
</dbReference>
<organism evidence="2 3">
    <name type="scientific">Massilia pinisoli</name>
    <dbReference type="NCBI Taxonomy" id="1772194"/>
    <lineage>
        <taxon>Bacteria</taxon>
        <taxon>Pseudomonadati</taxon>
        <taxon>Pseudomonadota</taxon>
        <taxon>Betaproteobacteria</taxon>
        <taxon>Burkholderiales</taxon>
        <taxon>Oxalobacteraceae</taxon>
        <taxon>Telluria group</taxon>
        <taxon>Massilia</taxon>
    </lineage>
</organism>
<dbReference type="SUPFAM" id="SSF51182">
    <property type="entry name" value="RmlC-like cupins"/>
    <property type="match status" value="1"/>
</dbReference>
<dbReference type="InterPro" id="IPR014710">
    <property type="entry name" value="RmlC-like_jellyroll"/>
</dbReference>
<keyword evidence="3" id="KW-1185">Reference proteome</keyword>
<dbReference type="Proteomes" id="UP001204151">
    <property type="component" value="Unassembled WGS sequence"/>
</dbReference>
<comment type="caution">
    <text evidence="2">The sequence shown here is derived from an EMBL/GenBank/DDBJ whole genome shotgun (WGS) entry which is preliminary data.</text>
</comment>
<feature type="compositionally biased region" description="Polar residues" evidence="1">
    <location>
        <begin position="76"/>
        <end position="88"/>
    </location>
</feature>
<evidence type="ECO:0008006" key="4">
    <source>
        <dbReference type="Google" id="ProtNLM"/>
    </source>
</evidence>
<proteinExistence type="predicted"/>
<accession>A0ABT1ZJR9</accession>
<gene>
    <name evidence="2" type="ORF">NX784_00955</name>
</gene>
<evidence type="ECO:0000256" key="1">
    <source>
        <dbReference type="SAM" id="MobiDB-lite"/>
    </source>
</evidence>
<dbReference type="InterPro" id="IPR011051">
    <property type="entry name" value="RmlC_Cupin_sf"/>
</dbReference>
<dbReference type="Gene3D" id="2.60.120.10">
    <property type="entry name" value="Jelly Rolls"/>
    <property type="match status" value="2"/>
</dbReference>
<name>A0ABT1ZJR9_9BURK</name>
<evidence type="ECO:0000313" key="3">
    <source>
        <dbReference type="Proteomes" id="UP001204151"/>
    </source>
</evidence>
<evidence type="ECO:0000313" key="2">
    <source>
        <dbReference type="EMBL" id="MCS0580152.1"/>
    </source>
</evidence>
<sequence length="88" mass="9437">MTLQPGEEIGLGKHEGHDQVIRVEAGRGGAILDGTEHNVLNTSDSEPMRLCTLYSPPEHLDGTVHATRADADEYETSTATTDPQPARA</sequence>
<dbReference type="RefSeq" id="WP_258814803.1">
    <property type="nucleotide sequence ID" value="NZ_JANUGW010000001.1"/>
</dbReference>
<feature type="region of interest" description="Disordered" evidence="1">
    <location>
        <begin position="67"/>
        <end position="88"/>
    </location>
</feature>
<reference evidence="2 3" key="1">
    <citation type="submission" date="2022-08" db="EMBL/GenBank/DDBJ databases">
        <title>Reclassification of Massilia species as members of the genera Telluria, Duganella, Pseudoduganella, Mokoshia gen. nov. and Zemynaea gen. nov. using orthogonal and non-orthogonal genome-based approaches.</title>
        <authorList>
            <person name="Bowman J.P."/>
        </authorList>
    </citation>
    <scope>NUCLEOTIDE SEQUENCE [LARGE SCALE GENOMIC DNA]</scope>
    <source>
        <strain evidence="2 3">JCM 31316</strain>
    </source>
</reference>